<feature type="transmembrane region" description="Helical" evidence="1">
    <location>
        <begin position="299"/>
        <end position="319"/>
    </location>
</feature>
<dbReference type="RefSeq" id="WP_188359975.1">
    <property type="nucleotide sequence ID" value="NZ_BMDC01000003.1"/>
</dbReference>
<dbReference type="Proteomes" id="UP000600171">
    <property type="component" value="Unassembled WGS sequence"/>
</dbReference>
<keyword evidence="1" id="KW-0812">Transmembrane</keyword>
<dbReference type="EMBL" id="BMDC01000003">
    <property type="protein sequence ID" value="GGH64729.1"/>
    <property type="molecule type" value="Genomic_DNA"/>
</dbReference>
<keyword evidence="3" id="KW-1185">Reference proteome</keyword>
<comment type="caution">
    <text evidence="2">The sequence shown here is derived from an EMBL/GenBank/DDBJ whole genome shotgun (WGS) entry which is preliminary data.</text>
</comment>
<feature type="transmembrane region" description="Helical" evidence="1">
    <location>
        <begin position="192"/>
        <end position="217"/>
    </location>
</feature>
<evidence type="ECO:0000313" key="2">
    <source>
        <dbReference type="EMBL" id="GGH64729.1"/>
    </source>
</evidence>
<accession>A0A917IVD3</accession>
<feature type="transmembrane region" description="Helical" evidence="1">
    <location>
        <begin position="325"/>
        <end position="342"/>
    </location>
</feature>
<organism evidence="2 3">
    <name type="scientific">Rothia aerolata</name>
    <dbReference type="NCBI Taxonomy" id="1812262"/>
    <lineage>
        <taxon>Bacteria</taxon>
        <taxon>Bacillati</taxon>
        <taxon>Actinomycetota</taxon>
        <taxon>Actinomycetes</taxon>
        <taxon>Micrococcales</taxon>
        <taxon>Micrococcaceae</taxon>
        <taxon>Rothia</taxon>
    </lineage>
</organism>
<proteinExistence type="predicted"/>
<evidence type="ECO:0000256" key="1">
    <source>
        <dbReference type="SAM" id="Phobius"/>
    </source>
</evidence>
<feature type="transmembrane region" description="Helical" evidence="1">
    <location>
        <begin position="159"/>
        <end position="180"/>
    </location>
</feature>
<protein>
    <submittedName>
        <fullName evidence="2">Uncharacterized protein</fullName>
    </submittedName>
</protein>
<keyword evidence="1" id="KW-1133">Transmembrane helix</keyword>
<sequence>MTADQTPGAPEENRLTDYSLWKEQDRQWAARFTYVLAFKTNLPAGKIETVVERTRSTTLDADLPAQKLFGDPDKAARLAAFQETSHEDRSETRILPVTEATSAALMQVGFLVFLMTWFVTDYGSWRVVHPYNLAFVAAMGLLMALGGTLVWSGISRGRLLAATVIGALALAGFVVLAFTLGPLMESPNQPSLPMFLGLLLGLALGGGGLLLAVAGGWASARQREDSRDWFTQLEGYLRGQHAFRAREARGVVRETRDHLVSLQDARGTAVDPETEFGPAAAFAQAYAGNSVQSIRRKGWLKQTFIALQFLIFVAVMLSLMWDSGWLGSIFWGVGILFFALRFRGQSRDNRRQVKQRLKEARDD</sequence>
<reference evidence="2 3" key="1">
    <citation type="journal article" date="2014" name="Int. J. Syst. Evol. Microbiol.">
        <title>Complete genome sequence of Corynebacterium casei LMG S-19264T (=DSM 44701T), isolated from a smear-ripened cheese.</title>
        <authorList>
            <consortium name="US DOE Joint Genome Institute (JGI-PGF)"/>
            <person name="Walter F."/>
            <person name="Albersmeier A."/>
            <person name="Kalinowski J."/>
            <person name="Ruckert C."/>
        </authorList>
    </citation>
    <scope>NUCLEOTIDE SEQUENCE [LARGE SCALE GENOMIC DNA]</scope>
    <source>
        <strain evidence="2 3">CCM 8669</strain>
    </source>
</reference>
<feature type="transmembrane region" description="Helical" evidence="1">
    <location>
        <begin position="131"/>
        <end position="152"/>
    </location>
</feature>
<gene>
    <name evidence="2" type="ORF">GCM10007359_17280</name>
</gene>
<keyword evidence="1" id="KW-0472">Membrane</keyword>
<feature type="transmembrane region" description="Helical" evidence="1">
    <location>
        <begin position="100"/>
        <end position="119"/>
    </location>
</feature>
<evidence type="ECO:0000313" key="3">
    <source>
        <dbReference type="Proteomes" id="UP000600171"/>
    </source>
</evidence>
<name>A0A917IVD3_9MICC</name>
<dbReference type="AlphaFoldDB" id="A0A917IVD3"/>